<dbReference type="RefSeq" id="WP_215885735.1">
    <property type="nucleotide sequence ID" value="NZ_JAAXYO010000154.1"/>
</dbReference>
<dbReference type="InterPro" id="IPR036249">
    <property type="entry name" value="Thioredoxin-like_sf"/>
</dbReference>
<dbReference type="InterPro" id="IPR050983">
    <property type="entry name" value="GST_Omega/HSP26"/>
</dbReference>
<dbReference type="EMBL" id="JAAXYO010000154">
    <property type="protein sequence ID" value="MBU2788692.1"/>
    <property type="molecule type" value="Genomic_DNA"/>
</dbReference>
<dbReference type="InterPro" id="IPR004045">
    <property type="entry name" value="Glutathione_S-Trfase_N"/>
</dbReference>
<sequence>MEVTIAQCQGKGQQGGPTLIHFEFCPFCHRVRLALGFKGIAHAEMIARFYGTEHFLAVSGYERLPVLLYSDGSRQSESLDIIRFLDTHFPDSASLTMAIDERDFEAVLAWRSRISDNLFRLISPILTAYDGLGDDPRAMAFYRQRMEGWLGASLEELHAQRRQFFDAMLPELEVMASTVDRYGFYRSPFSIADTVIAGDLTGLRLLDIPLPPALTAYFARVEAACATSLLPGCPRSASAAATNR</sequence>
<reference evidence="2" key="1">
    <citation type="journal article" date="2021" name="ISME J.">
        <title>Genomic evolution of the class Acidithiobacillia: deep-branching Proteobacteria living in extreme acidic conditions.</title>
        <authorList>
            <person name="Moya-Beltran A."/>
            <person name="Beard S."/>
            <person name="Rojas-Villalobos C."/>
            <person name="Issotta F."/>
            <person name="Gallardo Y."/>
            <person name="Ulloa R."/>
            <person name="Giaveno A."/>
            <person name="Degli Esposti M."/>
            <person name="Johnson D.B."/>
            <person name="Quatrini R."/>
        </authorList>
    </citation>
    <scope>NUCLEOTIDE SEQUENCE</scope>
    <source>
        <strain evidence="2">VAN18-1</strain>
    </source>
</reference>
<comment type="caution">
    <text evidence="2">The sequence shown here is derived from an EMBL/GenBank/DDBJ whole genome shotgun (WGS) entry which is preliminary data.</text>
</comment>
<evidence type="ECO:0000313" key="3">
    <source>
        <dbReference type="Proteomes" id="UP001197378"/>
    </source>
</evidence>
<dbReference type="InterPro" id="IPR007494">
    <property type="entry name" value="Glutaredoxin2_C"/>
</dbReference>
<dbReference type="Pfam" id="PF04399">
    <property type="entry name" value="Glutaredoxin2_C"/>
    <property type="match status" value="1"/>
</dbReference>
<dbReference type="Pfam" id="PF13417">
    <property type="entry name" value="GST_N_3"/>
    <property type="match status" value="1"/>
</dbReference>
<proteinExistence type="predicted"/>
<evidence type="ECO:0000313" key="2">
    <source>
        <dbReference type="EMBL" id="MBU2788692.1"/>
    </source>
</evidence>
<gene>
    <name evidence="2" type="ORF">HFQ13_10865</name>
</gene>
<organism evidence="2 3">
    <name type="scientific">Igneacidithiobacillus copahuensis</name>
    <dbReference type="NCBI Taxonomy" id="2724909"/>
    <lineage>
        <taxon>Bacteria</taxon>
        <taxon>Pseudomonadati</taxon>
        <taxon>Pseudomonadota</taxon>
        <taxon>Acidithiobacillia</taxon>
        <taxon>Acidithiobacillales</taxon>
        <taxon>Acidithiobacillaceae</taxon>
        <taxon>Igneacidithiobacillus</taxon>
    </lineage>
</organism>
<name>A0AAE3CKA8_9PROT</name>
<dbReference type="Gene3D" id="3.40.30.10">
    <property type="entry name" value="Glutaredoxin"/>
    <property type="match status" value="1"/>
</dbReference>
<dbReference type="GO" id="GO:0005737">
    <property type="term" value="C:cytoplasm"/>
    <property type="evidence" value="ECO:0007669"/>
    <property type="project" value="TreeGrafter"/>
</dbReference>
<keyword evidence="3" id="KW-1185">Reference proteome</keyword>
<dbReference type="AlphaFoldDB" id="A0AAE3CKA8"/>
<dbReference type="Proteomes" id="UP001197378">
    <property type="component" value="Unassembled WGS sequence"/>
</dbReference>
<dbReference type="PANTHER" id="PTHR43968">
    <property type="match status" value="1"/>
</dbReference>
<protein>
    <submittedName>
        <fullName evidence="2">Glutathione S-transferase family protein</fullName>
    </submittedName>
</protein>
<feature type="domain" description="GST N-terminal" evidence="1">
    <location>
        <begin position="15"/>
        <end position="93"/>
    </location>
</feature>
<dbReference type="SUPFAM" id="SSF52833">
    <property type="entry name" value="Thioredoxin-like"/>
    <property type="match status" value="1"/>
</dbReference>
<dbReference type="PANTHER" id="PTHR43968:SF6">
    <property type="entry name" value="GLUTATHIONE S-TRANSFERASE OMEGA"/>
    <property type="match status" value="1"/>
</dbReference>
<accession>A0AAE3CKA8</accession>
<dbReference type="PROSITE" id="PS50404">
    <property type="entry name" value="GST_NTER"/>
    <property type="match status" value="1"/>
</dbReference>
<evidence type="ECO:0000259" key="1">
    <source>
        <dbReference type="PROSITE" id="PS50404"/>
    </source>
</evidence>
<dbReference type="CDD" id="cd00570">
    <property type="entry name" value="GST_N_family"/>
    <property type="match status" value="1"/>
</dbReference>